<dbReference type="GO" id="GO:0006979">
    <property type="term" value="P:response to oxidative stress"/>
    <property type="evidence" value="ECO:0007669"/>
    <property type="project" value="InterPro"/>
</dbReference>
<dbReference type="RefSeq" id="WP_043272823.1">
    <property type="nucleotide sequence ID" value="NZ_CALEBV010000074.1"/>
</dbReference>
<dbReference type="EMBL" id="JARJLR010000191">
    <property type="protein sequence ID" value="MDF3842072.1"/>
    <property type="molecule type" value="Genomic_DNA"/>
</dbReference>
<dbReference type="STRING" id="53408.A9C11_15640"/>
<evidence type="ECO:0000313" key="3">
    <source>
        <dbReference type="EMBL" id="MDF3842072.1"/>
    </source>
</evidence>
<organism evidence="2 4">
    <name type="scientific">Pseudomonas citronellolis</name>
    <dbReference type="NCBI Taxonomy" id="53408"/>
    <lineage>
        <taxon>Bacteria</taxon>
        <taxon>Pseudomonadati</taxon>
        <taxon>Pseudomonadota</taxon>
        <taxon>Gammaproteobacteria</taxon>
        <taxon>Pseudomonadales</taxon>
        <taxon>Pseudomonadaceae</taxon>
        <taxon>Pseudomonas</taxon>
    </lineage>
</organism>
<dbReference type="PANTHER" id="PTHR33797">
    <property type="entry name" value="ORGANIC HYDROPEROXIDE RESISTANCE PROTEIN-LIKE"/>
    <property type="match status" value="1"/>
</dbReference>
<dbReference type="KEGG" id="pcq:PcP3B5_31620"/>
<name>A0A127MTZ4_9PSED</name>
<dbReference type="InterPro" id="IPR036102">
    <property type="entry name" value="OsmC/Ohrsf"/>
</dbReference>
<reference evidence="2 4" key="1">
    <citation type="submission" date="2016-05" db="EMBL/GenBank/DDBJ databases">
        <title>Genome Sequence of Pseudomonas citronellolis Strain SJTE-3, an Estrogens and Persistent Organic Pollutants degradation strain.</title>
        <authorList>
            <person name="Liang R."/>
        </authorList>
    </citation>
    <scope>NUCLEOTIDE SEQUENCE [LARGE SCALE GENOMIC DNA]</scope>
    <source>
        <strain evidence="2 4">SJTE-3</strain>
    </source>
</reference>
<dbReference type="SUPFAM" id="SSF82784">
    <property type="entry name" value="OsmC-like"/>
    <property type="match status" value="1"/>
</dbReference>
<dbReference type="NCBIfam" id="TIGR03561">
    <property type="entry name" value="organ_hyd_perox"/>
    <property type="match status" value="1"/>
</dbReference>
<evidence type="ECO:0000256" key="1">
    <source>
        <dbReference type="ARBA" id="ARBA00007378"/>
    </source>
</evidence>
<dbReference type="InterPro" id="IPR019953">
    <property type="entry name" value="OHR"/>
</dbReference>
<proteinExistence type="inferred from homology"/>
<accession>A0A127MTZ4</accession>
<protein>
    <submittedName>
        <fullName evidence="3">Organic hydroperoxide resistance protein</fullName>
    </submittedName>
    <submittedName>
        <fullName evidence="2">Peroxiredoxin</fullName>
    </submittedName>
</protein>
<evidence type="ECO:0000313" key="4">
    <source>
        <dbReference type="Proteomes" id="UP000077748"/>
    </source>
</evidence>
<dbReference type="InterPro" id="IPR003718">
    <property type="entry name" value="OsmC/Ohr_fam"/>
</dbReference>
<dbReference type="Proteomes" id="UP001220662">
    <property type="component" value="Unassembled WGS sequence"/>
</dbReference>
<dbReference type="AlphaFoldDB" id="A0A127MTZ4"/>
<gene>
    <name evidence="2" type="ORF">A9C11_15640</name>
    <name evidence="3" type="ORF">P3W55_10150</name>
</gene>
<sequence>MQSIEKVLYTAHTRTLGGRDGIARSDDGRLDLRFSPPGAPGQGTNPEQLLAVGWSASFIGALRHAANARKVPFPPDATVEADVDLVHGEHGFFLRAHLAISLPGVEAELARCLLDAARQSCPFTKATRGNIPLLLSLQ</sequence>
<dbReference type="Pfam" id="PF02566">
    <property type="entry name" value="OsmC"/>
    <property type="match status" value="1"/>
</dbReference>
<dbReference type="Proteomes" id="UP000077748">
    <property type="component" value="Chromosome"/>
</dbReference>
<dbReference type="EMBL" id="CP015878">
    <property type="protein sequence ID" value="ANI15325.1"/>
    <property type="molecule type" value="Genomic_DNA"/>
</dbReference>
<dbReference type="Gene3D" id="2.20.25.10">
    <property type="match status" value="1"/>
</dbReference>
<dbReference type="GeneID" id="72996241"/>
<dbReference type="InterPro" id="IPR015946">
    <property type="entry name" value="KH_dom-like_a/b"/>
</dbReference>
<dbReference type="PANTHER" id="PTHR33797:SF2">
    <property type="entry name" value="ORGANIC HYDROPEROXIDE RESISTANCE PROTEIN-LIKE"/>
    <property type="match status" value="1"/>
</dbReference>
<reference evidence="3" key="2">
    <citation type="submission" date="2023-03" db="EMBL/GenBank/DDBJ databases">
        <title>Draft assemblies of triclosan tolerant bacteria isolated from returned activated sludge.</title>
        <authorList>
            <person name="Van Hamelsveld S."/>
        </authorList>
    </citation>
    <scope>NUCLEOTIDE SEQUENCE</scope>
    <source>
        <strain evidence="3">GW210015_S63</strain>
    </source>
</reference>
<comment type="similarity">
    <text evidence="1">Belongs to the OsmC/Ohr family.</text>
</comment>
<dbReference type="Gene3D" id="3.30.300.20">
    <property type="match status" value="1"/>
</dbReference>
<evidence type="ECO:0000313" key="2">
    <source>
        <dbReference type="EMBL" id="ANI15325.1"/>
    </source>
</evidence>